<keyword evidence="4" id="KW-1185">Reference proteome</keyword>
<dbReference type="Proteomes" id="UP000298127">
    <property type="component" value="Unassembled WGS sequence"/>
</dbReference>
<comment type="caution">
    <text evidence="3">The sequence shown here is derived from an EMBL/GenBank/DDBJ whole genome shotgun (WGS) entry which is preliminary data.</text>
</comment>
<evidence type="ECO:0000259" key="2">
    <source>
        <dbReference type="Pfam" id="PF08338"/>
    </source>
</evidence>
<evidence type="ECO:0000313" key="3">
    <source>
        <dbReference type="EMBL" id="TFV98999.1"/>
    </source>
</evidence>
<organism evidence="3 4">
    <name type="scientific">Orlajensenia leifsoniae</name>
    <dbReference type="NCBI Taxonomy" id="2561933"/>
    <lineage>
        <taxon>Bacteria</taxon>
        <taxon>Bacillati</taxon>
        <taxon>Actinomycetota</taxon>
        <taxon>Actinomycetes</taxon>
        <taxon>Micrococcales</taxon>
        <taxon>Microbacteriaceae</taxon>
        <taxon>Orlajensenia</taxon>
    </lineage>
</organism>
<dbReference type="AlphaFoldDB" id="A0A4Y9R351"/>
<protein>
    <submittedName>
        <fullName evidence="3">DUF1731 domain-containing protein</fullName>
    </submittedName>
</protein>
<sequence length="332" mass="36473">MMRRVVIAGASGFIGRVLIARYEAAGWQVHTIGRSGADARWGDTAGIAALLDGSELLVNLAGKSVNCRYTDANRAEIFRSRLETTAELRRAIAATSSPPSLWVNSSTATIYRHAEDRPMTESAGELGSGFSVAVAKAWEAELFADDLPGTRRVALRMAIVLGDGSVMPPLVRLARFGLGGPQVDGRWFATRARRRNGTQHEFRARAGAQKFSWIHIDDVAGIIDFLVERPDIDGIVNASSPHPSDNRTFMATLRRVLGVRLALPARRWMLEVGSAVIRTETELVLKSRWVVPERLSDAGYPFIWPDLEPALRDILQPERAAGEGLRSVPRNR</sequence>
<proteinExistence type="predicted"/>
<dbReference type="Pfam" id="PF08338">
    <property type="entry name" value="DUF1731"/>
    <property type="match status" value="1"/>
</dbReference>
<dbReference type="InterPro" id="IPR036291">
    <property type="entry name" value="NAD(P)-bd_dom_sf"/>
</dbReference>
<dbReference type="InterPro" id="IPR013549">
    <property type="entry name" value="DUF1731"/>
</dbReference>
<feature type="domain" description="NAD-dependent epimerase/dehydratase" evidence="1">
    <location>
        <begin position="5"/>
        <end position="231"/>
    </location>
</feature>
<evidence type="ECO:0000313" key="4">
    <source>
        <dbReference type="Proteomes" id="UP000298127"/>
    </source>
</evidence>
<feature type="domain" description="DUF1731" evidence="2">
    <location>
        <begin position="268"/>
        <end position="314"/>
    </location>
</feature>
<accession>A0A4Y9R351</accession>
<dbReference type="SUPFAM" id="SSF51735">
    <property type="entry name" value="NAD(P)-binding Rossmann-fold domains"/>
    <property type="match status" value="1"/>
</dbReference>
<dbReference type="InterPro" id="IPR001509">
    <property type="entry name" value="Epimerase_deHydtase"/>
</dbReference>
<gene>
    <name evidence="3" type="ORF">E4M00_05755</name>
</gene>
<dbReference type="Pfam" id="PF01370">
    <property type="entry name" value="Epimerase"/>
    <property type="match status" value="1"/>
</dbReference>
<evidence type="ECO:0000259" key="1">
    <source>
        <dbReference type="Pfam" id="PF01370"/>
    </source>
</evidence>
<name>A0A4Y9R351_9MICO</name>
<reference evidence="3 4" key="1">
    <citation type="journal article" date="2018" name="J. Microbiol.">
        <title>Leifsonia flava sp. nov., a novel actinobacterium isolated from the rhizosphere of Aquilegia viridiflora.</title>
        <authorList>
            <person name="Cai Y."/>
            <person name="Tao W.Z."/>
            <person name="Ma Y.J."/>
            <person name="Cheng J."/>
            <person name="Zhang M.Y."/>
            <person name="Zhang Y.X."/>
        </authorList>
    </citation>
    <scope>NUCLEOTIDE SEQUENCE [LARGE SCALE GENOMIC DNA]</scope>
    <source>
        <strain evidence="3 4">SYP-B2174</strain>
    </source>
</reference>
<dbReference type="PANTHER" id="PTHR11092">
    <property type="entry name" value="SUGAR NUCLEOTIDE EPIMERASE RELATED"/>
    <property type="match status" value="1"/>
</dbReference>
<dbReference type="Gene3D" id="3.40.50.720">
    <property type="entry name" value="NAD(P)-binding Rossmann-like Domain"/>
    <property type="match status" value="1"/>
</dbReference>
<dbReference type="EMBL" id="SPQZ01000002">
    <property type="protein sequence ID" value="TFV98999.1"/>
    <property type="molecule type" value="Genomic_DNA"/>
</dbReference>
<dbReference type="PANTHER" id="PTHR11092:SF0">
    <property type="entry name" value="EPIMERASE FAMILY PROTEIN SDR39U1"/>
    <property type="match status" value="1"/>
</dbReference>